<dbReference type="PANTHER" id="PTHR24291">
    <property type="entry name" value="CYTOCHROME P450 FAMILY 4"/>
    <property type="match status" value="1"/>
</dbReference>
<keyword evidence="9" id="KW-0472">Membrane</keyword>
<name>A0A8H7QTW3_9FUNG</name>
<feature type="binding site" description="axial binding residue" evidence="7">
    <location>
        <position position="463"/>
    </location>
    <ligand>
        <name>heme</name>
        <dbReference type="ChEBI" id="CHEBI:30413"/>
    </ligand>
    <ligandPart>
        <name>Fe</name>
        <dbReference type="ChEBI" id="CHEBI:18248"/>
    </ligandPart>
</feature>
<evidence type="ECO:0000256" key="2">
    <source>
        <dbReference type="ARBA" id="ARBA00022617"/>
    </source>
</evidence>
<evidence type="ECO:0000256" key="7">
    <source>
        <dbReference type="PIRSR" id="PIRSR602401-1"/>
    </source>
</evidence>
<dbReference type="GO" id="GO:0016705">
    <property type="term" value="F:oxidoreductase activity, acting on paired donors, with incorporation or reduction of molecular oxygen"/>
    <property type="evidence" value="ECO:0007669"/>
    <property type="project" value="InterPro"/>
</dbReference>
<comment type="caution">
    <text evidence="10">The sequence shown here is derived from an EMBL/GenBank/DDBJ whole genome shotgun (WGS) entry which is preliminary data.</text>
</comment>
<evidence type="ECO:0000256" key="1">
    <source>
        <dbReference type="ARBA" id="ARBA00010617"/>
    </source>
</evidence>
<dbReference type="Pfam" id="PF00067">
    <property type="entry name" value="p450"/>
    <property type="match status" value="1"/>
</dbReference>
<protein>
    <recommendedName>
        <fullName evidence="12">Cytochrome P450</fullName>
    </recommendedName>
</protein>
<dbReference type="PRINTS" id="PR00385">
    <property type="entry name" value="P450"/>
</dbReference>
<evidence type="ECO:0000256" key="5">
    <source>
        <dbReference type="ARBA" id="ARBA00023004"/>
    </source>
</evidence>
<dbReference type="GO" id="GO:0004497">
    <property type="term" value="F:monooxygenase activity"/>
    <property type="evidence" value="ECO:0007669"/>
    <property type="project" value="UniProtKB-KW"/>
</dbReference>
<dbReference type="InterPro" id="IPR002401">
    <property type="entry name" value="Cyt_P450_E_grp-I"/>
</dbReference>
<dbReference type="SUPFAM" id="SSF48264">
    <property type="entry name" value="Cytochrome P450"/>
    <property type="match status" value="1"/>
</dbReference>
<evidence type="ECO:0000313" key="11">
    <source>
        <dbReference type="Proteomes" id="UP000603453"/>
    </source>
</evidence>
<accession>A0A8H7QTW3</accession>
<keyword evidence="4 8" id="KW-0560">Oxidoreductase</keyword>
<evidence type="ECO:0000256" key="9">
    <source>
        <dbReference type="SAM" id="Phobius"/>
    </source>
</evidence>
<keyword evidence="9" id="KW-1133">Transmembrane helix</keyword>
<evidence type="ECO:0000313" key="10">
    <source>
        <dbReference type="EMBL" id="KAG2198312.1"/>
    </source>
</evidence>
<dbReference type="AlphaFoldDB" id="A0A8H7QTW3"/>
<dbReference type="InterPro" id="IPR001128">
    <property type="entry name" value="Cyt_P450"/>
</dbReference>
<dbReference type="InterPro" id="IPR017972">
    <property type="entry name" value="Cyt_P450_CS"/>
</dbReference>
<sequence>MVYKNQVIPRLTKKNKFISIAVAVALSVAYLIREMILKPPRNLRHIPYIGYFSVIKSMIANESKWNRAYRVHLAEIDKPNHKGLLLEPGPLGWEVLVSNPEDAKRILLKQDLFSKTEMSHCLDETLLGKFALLPNIVSLNGHAWKSQRKVANPAFHRSMPIKLFGNLTRDLFHVMETMDDTVDVTDLMERWTLDAIGKAGFGFDFNALIDKDNDWVNRYNSINIGMRDPKFFVFPKLDGEYKWMFSKRAKLHKELDLFKEMLAGVIEHKKMVIKNKILTGALQEDEKDLLTLMIESSEEGNGILTDKELMNNLCLFFIAGHDTTSNALSSAIHYLAENQDIQKKARDEATSILGDSPFDVLPNAEDIKRMTYINQVIKESLRINPPAVQVVPRVAGEDTELSGTFIPKGTLVTVSIFNLHHSAKAWNNPDKFDPERFSDKGENYRGPGEGFSWAPFGNGARQCIGLNFSLNEQRVLLSMLLRKFTWSTPDNSLHKNGLINTGHIVVGPLELDIKFCKRY</sequence>
<evidence type="ECO:0000256" key="6">
    <source>
        <dbReference type="ARBA" id="ARBA00023033"/>
    </source>
</evidence>
<dbReference type="Gene3D" id="1.10.630.10">
    <property type="entry name" value="Cytochrome P450"/>
    <property type="match status" value="1"/>
</dbReference>
<comment type="similarity">
    <text evidence="1 8">Belongs to the cytochrome P450 family.</text>
</comment>
<evidence type="ECO:0000256" key="8">
    <source>
        <dbReference type="RuleBase" id="RU000461"/>
    </source>
</evidence>
<keyword evidence="3 7" id="KW-0479">Metal-binding</keyword>
<evidence type="ECO:0008006" key="12">
    <source>
        <dbReference type="Google" id="ProtNLM"/>
    </source>
</evidence>
<keyword evidence="2 7" id="KW-0349">Heme</keyword>
<dbReference type="InterPro" id="IPR050196">
    <property type="entry name" value="Cytochrome_P450_Monoox"/>
</dbReference>
<dbReference type="EMBL" id="JAEPRD010000113">
    <property type="protein sequence ID" value="KAG2198312.1"/>
    <property type="molecule type" value="Genomic_DNA"/>
</dbReference>
<dbReference type="OrthoDB" id="1470350at2759"/>
<organism evidence="10 11">
    <name type="scientific">Mucor saturninus</name>
    <dbReference type="NCBI Taxonomy" id="64648"/>
    <lineage>
        <taxon>Eukaryota</taxon>
        <taxon>Fungi</taxon>
        <taxon>Fungi incertae sedis</taxon>
        <taxon>Mucoromycota</taxon>
        <taxon>Mucoromycotina</taxon>
        <taxon>Mucoromycetes</taxon>
        <taxon>Mucorales</taxon>
        <taxon>Mucorineae</taxon>
        <taxon>Mucoraceae</taxon>
        <taxon>Mucor</taxon>
    </lineage>
</organism>
<keyword evidence="9" id="KW-0812">Transmembrane</keyword>
<proteinExistence type="inferred from homology"/>
<gene>
    <name evidence="10" type="ORF">INT47_003025</name>
</gene>
<comment type="cofactor">
    <cofactor evidence="7">
        <name>heme</name>
        <dbReference type="ChEBI" id="CHEBI:30413"/>
    </cofactor>
</comment>
<dbReference type="PRINTS" id="PR00463">
    <property type="entry name" value="EP450I"/>
</dbReference>
<reference evidence="10" key="1">
    <citation type="submission" date="2020-12" db="EMBL/GenBank/DDBJ databases">
        <title>Metabolic potential, ecology and presence of endohyphal bacteria is reflected in genomic diversity of Mucoromycotina.</title>
        <authorList>
            <person name="Muszewska A."/>
            <person name="Okrasinska A."/>
            <person name="Steczkiewicz K."/>
            <person name="Drgas O."/>
            <person name="Orlowska M."/>
            <person name="Perlinska-Lenart U."/>
            <person name="Aleksandrzak-Piekarczyk T."/>
            <person name="Szatraj K."/>
            <person name="Zielenkiewicz U."/>
            <person name="Pilsyk S."/>
            <person name="Malc E."/>
            <person name="Mieczkowski P."/>
            <person name="Kruszewska J.S."/>
            <person name="Biernat P."/>
            <person name="Pawlowska J."/>
        </authorList>
    </citation>
    <scope>NUCLEOTIDE SEQUENCE</scope>
    <source>
        <strain evidence="10">WA0000017839</strain>
    </source>
</reference>
<dbReference type="GO" id="GO:0005506">
    <property type="term" value="F:iron ion binding"/>
    <property type="evidence" value="ECO:0007669"/>
    <property type="project" value="InterPro"/>
</dbReference>
<dbReference type="InterPro" id="IPR036396">
    <property type="entry name" value="Cyt_P450_sf"/>
</dbReference>
<keyword evidence="11" id="KW-1185">Reference proteome</keyword>
<dbReference type="GO" id="GO:0020037">
    <property type="term" value="F:heme binding"/>
    <property type="evidence" value="ECO:0007669"/>
    <property type="project" value="InterPro"/>
</dbReference>
<keyword evidence="6 8" id="KW-0503">Monooxygenase</keyword>
<feature type="transmembrane region" description="Helical" evidence="9">
    <location>
        <begin position="17"/>
        <end position="36"/>
    </location>
</feature>
<evidence type="ECO:0000256" key="4">
    <source>
        <dbReference type="ARBA" id="ARBA00023002"/>
    </source>
</evidence>
<evidence type="ECO:0000256" key="3">
    <source>
        <dbReference type="ARBA" id="ARBA00022723"/>
    </source>
</evidence>
<dbReference type="Proteomes" id="UP000603453">
    <property type="component" value="Unassembled WGS sequence"/>
</dbReference>
<dbReference type="PANTHER" id="PTHR24291:SF50">
    <property type="entry name" value="BIFUNCTIONAL ALBAFLAVENONE MONOOXYGENASE_TERPENE SYNTHASE"/>
    <property type="match status" value="1"/>
</dbReference>
<keyword evidence="5 7" id="KW-0408">Iron</keyword>
<dbReference type="PROSITE" id="PS00086">
    <property type="entry name" value="CYTOCHROME_P450"/>
    <property type="match status" value="1"/>
</dbReference>